<dbReference type="InterPro" id="IPR036390">
    <property type="entry name" value="WH_DNA-bd_sf"/>
</dbReference>
<evidence type="ECO:0000256" key="1">
    <source>
        <dbReference type="ARBA" id="ARBA00023125"/>
    </source>
</evidence>
<dbReference type="GO" id="GO:0005829">
    <property type="term" value="C:cytosol"/>
    <property type="evidence" value="ECO:0007669"/>
    <property type="project" value="TreeGrafter"/>
</dbReference>
<dbReference type="HOGENOM" id="CLU_107144_1_1_0"/>
<dbReference type="InterPro" id="IPR000944">
    <property type="entry name" value="Tscrpt_reg_Rrf2"/>
</dbReference>
<dbReference type="PANTHER" id="PTHR33221:SF5">
    <property type="entry name" value="HTH-TYPE TRANSCRIPTIONAL REGULATOR ISCR"/>
    <property type="match status" value="1"/>
</dbReference>
<dbReference type="Gene3D" id="1.10.10.10">
    <property type="entry name" value="Winged helix-like DNA-binding domain superfamily/Winged helix DNA-binding domain"/>
    <property type="match status" value="1"/>
</dbReference>
<dbReference type="SUPFAM" id="SSF46785">
    <property type="entry name" value="Winged helix' DNA-binding domain"/>
    <property type="match status" value="1"/>
</dbReference>
<accession>D4H2H5</accession>
<reference evidence="2 3" key="1">
    <citation type="journal article" date="2010" name="Stand. Genomic Sci.">
        <title>Complete genome sequence of Denitrovibrio acetiphilus type strain (N2460).</title>
        <authorList>
            <person name="Kiss H."/>
            <person name="Lang E."/>
            <person name="Lapidus A."/>
            <person name="Copeland A."/>
            <person name="Nolan M."/>
            <person name="Glavina Del Rio T."/>
            <person name="Chen F."/>
            <person name="Lucas S."/>
            <person name="Tice H."/>
            <person name="Cheng J.F."/>
            <person name="Han C."/>
            <person name="Goodwin L."/>
            <person name="Pitluck S."/>
            <person name="Liolios K."/>
            <person name="Pati A."/>
            <person name="Ivanova N."/>
            <person name="Mavromatis K."/>
            <person name="Chen A."/>
            <person name="Palaniappan K."/>
            <person name="Land M."/>
            <person name="Hauser L."/>
            <person name="Chang Y.J."/>
            <person name="Jeffries C.D."/>
            <person name="Detter J.C."/>
            <person name="Brettin T."/>
            <person name="Spring S."/>
            <person name="Rohde M."/>
            <person name="Goker M."/>
            <person name="Woyke T."/>
            <person name="Bristow J."/>
            <person name="Eisen J.A."/>
            <person name="Markowitz V."/>
            <person name="Hugenholtz P."/>
            <person name="Kyrpides N.C."/>
            <person name="Klenk H.P."/>
        </authorList>
    </citation>
    <scope>NUCLEOTIDE SEQUENCE [LARGE SCALE GENOMIC DNA]</scope>
    <source>
        <strain evidence="3">DSM 12809 / NBRC 114555 / N2460</strain>
    </source>
</reference>
<dbReference type="GO" id="GO:0003700">
    <property type="term" value="F:DNA-binding transcription factor activity"/>
    <property type="evidence" value="ECO:0007669"/>
    <property type="project" value="TreeGrafter"/>
</dbReference>
<dbReference type="PaxDb" id="522772-Dacet_0232"/>
<keyword evidence="1" id="KW-0238">DNA-binding</keyword>
<dbReference type="PANTHER" id="PTHR33221">
    <property type="entry name" value="WINGED HELIX-TURN-HELIX TRANSCRIPTIONAL REGULATOR, RRF2 FAMILY"/>
    <property type="match status" value="1"/>
</dbReference>
<keyword evidence="3" id="KW-1185">Reference proteome</keyword>
<dbReference type="PROSITE" id="PS51197">
    <property type="entry name" value="HTH_RRF2_2"/>
    <property type="match status" value="1"/>
</dbReference>
<dbReference type="STRING" id="522772.Dacet_0232"/>
<evidence type="ECO:0000313" key="3">
    <source>
        <dbReference type="Proteomes" id="UP000002012"/>
    </source>
</evidence>
<dbReference type="Proteomes" id="UP000002012">
    <property type="component" value="Chromosome"/>
</dbReference>
<dbReference type="GO" id="GO:0003677">
    <property type="term" value="F:DNA binding"/>
    <property type="evidence" value="ECO:0007669"/>
    <property type="project" value="UniProtKB-KW"/>
</dbReference>
<dbReference type="eggNOG" id="COG1959">
    <property type="taxonomic scope" value="Bacteria"/>
</dbReference>
<dbReference type="AlphaFoldDB" id="D4H2H5"/>
<name>D4H2H5_DENA2</name>
<dbReference type="RefSeq" id="WP_013009581.1">
    <property type="nucleotide sequence ID" value="NC_013943.1"/>
</dbReference>
<protein>
    <submittedName>
        <fullName evidence="2">Transcriptional regulator, BadM/Rrf2 family</fullName>
    </submittedName>
</protein>
<dbReference type="InParanoid" id="D4H2H5"/>
<evidence type="ECO:0000313" key="2">
    <source>
        <dbReference type="EMBL" id="ADD67036.1"/>
    </source>
</evidence>
<dbReference type="KEGG" id="dap:Dacet_0232"/>
<organism evidence="2 3">
    <name type="scientific">Denitrovibrio acetiphilus (strain DSM 12809 / NBRC 114555 / N2460)</name>
    <dbReference type="NCBI Taxonomy" id="522772"/>
    <lineage>
        <taxon>Bacteria</taxon>
        <taxon>Pseudomonadati</taxon>
        <taxon>Deferribacterota</taxon>
        <taxon>Deferribacteres</taxon>
        <taxon>Deferribacterales</taxon>
        <taxon>Geovibrionaceae</taxon>
        <taxon>Denitrovibrio</taxon>
    </lineage>
</organism>
<dbReference type="NCBIfam" id="TIGR00738">
    <property type="entry name" value="rrf2_super"/>
    <property type="match status" value="1"/>
</dbReference>
<dbReference type="InterPro" id="IPR036388">
    <property type="entry name" value="WH-like_DNA-bd_sf"/>
</dbReference>
<sequence>MFSMKTVYALKALQYLAESHNQGNVMISVIAENEGIPKKFLETILLTLKNEGFLTSRIGKGGGYKLALAPNEINLKDIISALEGNIALIPCAVHETGEKKCDQCRDYELCGTRLILTKISERLADVLSSNTLADMIGETEKARQTSSNSFDYMI</sequence>
<gene>
    <name evidence="2" type="ordered locus">Dacet_0232</name>
</gene>
<proteinExistence type="predicted"/>
<dbReference type="EMBL" id="CP001968">
    <property type="protein sequence ID" value="ADD67036.1"/>
    <property type="molecule type" value="Genomic_DNA"/>
</dbReference>
<dbReference type="OrthoDB" id="9800519at2"/>
<dbReference type="Pfam" id="PF02082">
    <property type="entry name" value="Rrf2"/>
    <property type="match status" value="1"/>
</dbReference>